<feature type="domain" description="EXPERA" evidence="15">
    <location>
        <begin position="70"/>
        <end position="216"/>
    </location>
</feature>
<sequence length="240" mass="27264">MDAVSFATGGNASAGLASHPFFPLDVAISRYAPNSISGPVLVGYFALGVCFIFLTTLLLVQRSRSNLTTGETWATLWFAVCGCIHTFFEGYFALNFLDMASQMDLFGQLWKEYSLSDSRYMTQDSFVVCMETITAVFWGPLSFLCAYYIVTDHPMRHPLTIIISLGQIYGLILYYATCSFSSVVFQVVYCRPEDFYFWMYYVLCNAFWIFFPGALMWSSIVECKRAFEHLQATTKNKKTL</sequence>
<dbReference type="GO" id="GO:0016020">
    <property type="term" value="C:membrane"/>
    <property type="evidence" value="ECO:0007669"/>
    <property type="project" value="UniProtKB-SubCell"/>
</dbReference>
<evidence type="ECO:0000313" key="17">
    <source>
        <dbReference type="Proteomes" id="UP000050424"/>
    </source>
</evidence>
<evidence type="ECO:0000256" key="8">
    <source>
        <dbReference type="ARBA" id="ARBA00023098"/>
    </source>
</evidence>
<evidence type="ECO:0000259" key="15">
    <source>
        <dbReference type="PROSITE" id="PS51751"/>
    </source>
</evidence>
<dbReference type="Proteomes" id="UP000050424">
    <property type="component" value="Unassembled WGS sequence"/>
</dbReference>
<dbReference type="PANTHER" id="PTHR14207:SF0">
    <property type="entry name" value="3-BETA-HYDROXYSTEROID-DELTA(8),DELTA(7)-ISOMERASE"/>
    <property type="match status" value="1"/>
</dbReference>
<evidence type="ECO:0000256" key="12">
    <source>
        <dbReference type="ARBA" id="ARBA00023235"/>
    </source>
</evidence>
<dbReference type="GO" id="GO:0005783">
    <property type="term" value="C:endoplasmic reticulum"/>
    <property type="evidence" value="ECO:0007669"/>
    <property type="project" value="TreeGrafter"/>
</dbReference>
<organism evidence="16 17">
    <name type="scientific">Neonectria ditissima</name>
    <dbReference type="NCBI Taxonomy" id="78410"/>
    <lineage>
        <taxon>Eukaryota</taxon>
        <taxon>Fungi</taxon>
        <taxon>Dikarya</taxon>
        <taxon>Ascomycota</taxon>
        <taxon>Pezizomycotina</taxon>
        <taxon>Sordariomycetes</taxon>
        <taxon>Hypocreomycetidae</taxon>
        <taxon>Hypocreales</taxon>
        <taxon>Nectriaceae</taxon>
        <taxon>Neonectria</taxon>
    </lineage>
</organism>
<comment type="caution">
    <text evidence="16">The sequence shown here is derived from an EMBL/GenBank/DDBJ whole genome shotgun (WGS) entry which is preliminary data.</text>
</comment>
<dbReference type="OrthoDB" id="58557at2759"/>
<protein>
    <recommendedName>
        <fullName evidence="15">EXPERA domain-containing protein</fullName>
    </recommendedName>
</protein>
<evidence type="ECO:0000256" key="13">
    <source>
        <dbReference type="PROSITE-ProRule" id="PRU01087"/>
    </source>
</evidence>
<accession>A0A0P7BH01</accession>
<evidence type="ECO:0000256" key="14">
    <source>
        <dbReference type="SAM" id="Phobius"/>
    </source>
</evidence>
<evidence type="ECO:0000256" key="5">
    <source>
        <dbReference type="ARBA" id="ARBA00022955"/>
    </source>
</evidence>
<feature type="transmembrane region" description="Helical" evidence="14">
    <location>
        <begin position="72"/>
        <end position="94"/>
    </location>
</feature>
<keyword evidence="17" id="KW-1185">Reference proteome</keyword>
<keyword evidence="3" id="KW-0444">Lipid biosynthesis</keyword>
<dbReference type="GO" id="GO:0016126">
    <property type="term" value="P:sterol biosynthetic process"/>
    <property type="evidence" value="ECO:0007669"/>
    <property type="project" value="UniProtKB-KW"/>
</dbReference>
<keyword evidence="9 13" id="KW-0472">Membrane</keyword>
<dbReference type="EMBL" id="LKCW01000087">
    <property type="protein sequence ID" value="KPM40258.1"/>
    <property type="molecule type" value="Genomic_DNA"/>
</dbReference>
<evidence type="ECO:0000256" key="3">
    <source>
        <dbReference type="ARBA" id="ARBA00022516"/>
    </source>
</evidence>
<proteinExistence type="inferred from homology"/>
<keyword evidence="12" id="KW-0413">Isomerase</keyword>
<evidence type="ECO:0000256" key="10">
    <source>
        <dbReference type="ARBA" id="ARBA00023166"/>
    </source>
</evidence>
<evidence type="ECO:0000256" key="11">
    <source>
        <dbReference type="ARBA" id="ARBA00023221"/>
    </source>
</evidence>
<keyword evidence="4 13" id="KW-0812">Transmembrane</keyword>
<dbReference type="GO" id="GO:0047750">
    <property type="term" value="F:cholestenol delta-isomerase activity"/>
    <property type="evidence" value="ECO:0007669"/>
    <property type="project" value="InterPro"/>
</dbReference>
<evidence type="ECO:0000256" key="9">
    <source>
        <dbReference type="ARBA" id="ARBA00023136"/>
    </source>
</evidence>
<feature type="transmembrane region" description="Helical" evidence="14">
    <location>
        <begin position="41"/>
        <end position="60"/>
    </location>
</feature>
<dbReference type="PROSITE" id="PS51751">
    <property type="entry name" value="EXPERA"/>
    <property type="match status" value="1"/>
</dbReference>
<keyword evidence="10" id="KW-1207">Sterol metabolism</keyword>
<evidence type="ECO:0000313" key="16">
    <source>
        <dbReference type="EMBL" id="KPM40258.1"/>
    </source>
</evidence>
<keyword evidence="11" id="KW-0753">Steroid metabolism</keyword>
<comment type="subcellular location">
    <subcellularLocation>
        <location evidence="1">Membrane</location>
        <topology evidence="1">Multi-pass membrane protein</topology>
    </subcellularLocation>
</comment>
<gene>
    <name evidence="16" type="ORF">AK830_g6262</name>
</gene>
<evidence type="ECO:0000256" key="1">
    <source>
        <dbReference type="ARBA" id="ARBA00004141"/>
    </source>
</evidence>
<evidence type="ECO:0000256" key="6">
    <source>
        <dbReference type="ARBA" id="ARBA00022989"/>
    </source>
</evidence>
<keyword evidence="7" id="KW-0756">Sterol biosynthesis</keyword>
<evidence type="ECO:0000256" key="4">
    <source>
        <dbReference type="ARBA" id="ARBA00022692"/>
    </source>
</evidence>
<feature type="transmembrane region" description="Helical" evidence="14">
    <location>
        <begin position="195"/>
        <end position="217"/>
    </location>
</feature>
<dbReference type="AlphaFoldDB" id="A0A0P7BH01"/>
<comment type="similarity">
    <text evidence="2">Belongs to the EBP family.</text>
</comment>
<dbReference type="STRING" id="78410.A0A0P7BH01"/>
<dbReference type="InterPro" id="IPR033118">
    <property type="entry name" value="EXPERA"/>
</dbReference>
<keyword evidence="8" id="KW-0443">Lipid metabolism</keyword>
<feature type="transmembrane region" description="Helical" evidence="14">
    <location>
        <begin position="171"/>
        <end position="189"/>
    </location>
</feature>
<dbReference type="GO" id="GO:0004769">
    <property type="term" value="F:steroid Delta-isomerase activity"/>
    <property type="evidence" value="ECO:0007669"/>
    <property type="project" value="TreeGrafter"/>
</dbReference>
<dbReference type="GO" id="GO:0000247">
    <property type="term" value="F:C-8 sterol isomerase activity"/>
    <property type="evidence" value="ECO:0007669"/>
    <property type="project" value="TreeGrafter"/>
</dbReference>
<dbReference type="PANTHER" id="PTHR14207">
    <property type="entry name" value="STEROL ISOMERASE"/>
    <property type="match status" value="1"/>
</dbReference>
<dbReference type="InterPro" id="IPR007905">
    <property type="entry name" value="EBP"/>
</dbReference>
<keyword evidence="5" id="KW-0752">Steroid biosynthesis</keyword>
<dbReference type="Pfam" id="PF05241">
    <property type="entry name" value="EBP"/>
    <property type="match status" value="1"/>
</dbReference>
<evidence type="ECO:0000256" key="2">
    <source>
        <dbReference type="ARBA" id="ARBA00008337"/>
    </source>
</evidence>
<reference evidence="16 17" key="1">
    <citation type="submission" date="2015-09" db="EMBL/GenBank/DDBJ databases">
        <title>Draft genome of a European isolate of the apple canker pathogen Neonectria ditissima.</title>
        <authorList>
            <person name="Gomez-Cortecero A."/>
            <person name="Harrison R.J."/>
            <person name="Armitage A.D."/>
        </authorList>
    </citation>
    <scope>NUCLEOTIDE SEQUENCE [LARGE SCALE GENOMIC DNA]</scope>
    <source>
        <strain evidence="16 17">R09/05</strain>
    </source>
</reference>
<evidence type="ECO:0000256" key="7">
    <source>
        <dbReference type="ARBA" id="ARBA00023011"/>
    </source>
</evidence>
<name>A0A0P7BH01_9HYPO</name>
<feature type="transmembrane region" description="Helical" evidence="14">
    <location>
        <begin position="125"/>
        <end position="150"/>
    </location>
</feature>
<keyword evidence="6 13" id="KW-1133">Transmembrane helix</keyword>